<dbReference type="InterPro" id="IPR001307">
    <property type="entry name" value="Thiosulphate_STrfase_CS"/>
</dbReference>
<dbReference type="InterPro" id="IPR051126">
    <property type="entry name" value="Thiosulfate_sulfurtransferase"/>
</dbReference>
<dbReference type="PATRIC" id="fig|1232683.4.peg.1284"/>
<comment type="caution">
    <text evidence="3">The sequence shown here is derived from an EMBL/GenBank/DDBJ whole genome shotgun (WGS) entry which is preliminary data.</text>
</comment>
<evidence type="ECO:0000256" key="1">
    <source>
        <dbReference type="ARBA" id="ARBA00022737"/>
    </source>
</evidence>
<gene>
    <name evidence="3" type="ORF">ADIMK_1294</name>
</gene>
<dbReference type="OrthoDB" id="9781034at2"/>
<dbReference type="AlphaFoldDB" id="A0A081G236"/>
<evidence type="ECO:0000313" key="3">
    <source>
        <dbReference type="EMBL" id="KEA64841.1"/>
    </source>
</evidence>
<dbReference type="PROSITE" id="PS00380">
    <property type="entry name" value="RHODANESE_1"/>
    <property type="match status" value="1"/>
</dbReference>
<feature type="domain" description="Rhodanese" evidence="2">
    <location>
        <begin position="18"/>
        <end position="126"/>
    </location>
</feature>
<dbReference type="PROSITE" id="PS50206">
    <property type="entry name" value="RHODANESE_3"/>
    <property type="match status" value="2"/>
</dbReference>
<name>A0A081G236_9GAMM</name>
<reference evidence="3 4" key="1">
    <citation type="submission" date="2014-04" db="EMBL/GenBank/DDBJ databases">
        <title>Marinobacterium kochiensis sp. nov., isolated from sediment sample collected from Kochi backwaters in Kerala, India.</title>
        <authorList>
            <person name="Singh A."/>
            <person name="Pinnaka A.K."/>
        </authorList>
    </citation>
    <scope>NUCLEOTIDE SEQUENCE [LARGE SCALE GENOMIC DNA]</scope>
    <source>
        <strain evidence="3 4">AK27</strain>
    </source>
</reference>
<dbReference type="eggNOG" id="COG2897">
    <property type="taxonomic scope" value="Bacteria"/>
</dbReference>
<accession>A0A081G236</accession>
<dbReference type="Gene3D" id="3.40.250.10">
    <property type="entry name" value="Rhodanese-like domain"/>
    <property type="match status" value="2"/>
</dbReference>
<dbReference type="PANTHER" id="PTHR43855">
    <property type="entry name" value="THIOSULFATE SULFURTRANSFERASE"/>
    <property type="match status" value="1"/>
</dbReference>
<sequence>MSTLPLIIEPQQLADHLDDAQLLILDLSSTENYANAHIPGAIHVDPQQLLRGKGPVPNKLPTAGQLSALLSGIGLSPERHVVVYDDQKGPWAGRMIWTLAIAGHHNASFLNGQLPAWLEAGLPTEQCANAPTPTQYNVEPDTGLVVDIPWLLNHLNTPTVKIWDARSLEEYRGEKVINAKWGGHIPGAHLLEWTDLLEPGPIPRLRDRETVRLLMSAAGLDGADTLVTHCQTHRRSGLTWLVGRWLGVDDIRCYDGSWFEWGNTPDLPIER</sequence>
<dbReference type="EC" id="2.8.1.1" evidence="3"/>
<proteinExistence type="predicted"/>
<protein>
    <submittedName>
        <fullName evidence="3">Thiosulfate sulfurtransferase, rhodanese</fullName>
        <ecNumber evidence="3">2.8.1.1</ecNumber>
    </submittedName>
</protein>
<dbReference type="InterPro" id="IPR001763">
    <property type="entry name" value="Rhodanese-like_dom"/>
</dbReference>
<dbReference type="Proteomes" id="UP000028252">
    <property type="component" value="Unassembled WGS sequence"/>
</dbReference>
<dbReference type="CDD" id="cd01448">
    <property type="entry name" value="TST_Repeat_1"/>
    <property type="match status" value="1"/>
</dbReference>
<keyword evidence="4" id="KW-1185">Reference proteome</keyword>
<feature type="domain" description="Rhodanese" evidence="2">
    <location>
        <begin position="156"/>
        <end position="270"/>
    </location>
</feature>
<dbReference type="InterPro" id="IPR036873">
    <property type="entry name" value="Rhodanese-like_dom_sf"/>
</dbReference>
<dbReference type="EMBL" id="JMQN01000015">
    <property type="protein sequence ID" value="KEA64841.1"/>
    <property type="molecule type" value="Genomic_DNA"/>
</dbReference>
<keyword evidence="3" id="KW-0808">Transferase</keyword>
<evidence type="ECO:0000259" key="2">
    <source>
        <dbReference type="PROSITE" id="PS50206"/>
    </source>
</evidence>
<dbReference type="RefSeq" id="WP_036185088.1">
    <property type="nucleotide sequence ID" value="NZ_JMQN01000015.1"/>
</dbReference>
<dbReference type="PANTHER" id="PTHR43855:SF1">
    <property type="entry name" value="THIOSULFATE SULFURTRANSFERASE"/>
    <property type="match status" value="1"/>
</dbReference>
<dbReference type="Pfam" id="PF00581">
    <property type="entry name" value="Rhodanese"/>
    <property type="match status" value="2"/>
</dbReference>
<keyword evidence="1" id="KW-0677">Repeat</keyword>
<dbReference type="STRING" id="1232683.ADIMK_1294"/>
<evidence type="ECO:0000313" key="4">
    <source>
        <dbReference type="Proteomes" id="UP000028252"/>
    </source>
</evidence>
<organism evidence="3 4">
    <name type="scientific">Marinobacterium lacunae</name>
    <dbReference type="NCBI Taxonomy" id="1232683"/>
    <lineage>
        <taxon>Bacteria</taxon>
        <taxon>Pseudomonadati</taxon>
        <taxon>Pseudomonadota</taxon>
        <taxon>Gammaproteobacteria</taxon>
        <taxon>Oceanospirillales</taxon>
        <taxon>Oceanospirillaceae</taxon>
        <taxon>Marinobacterium</taxon>
    </lineage>
</organism>
<dbReference type="SMART" id="SM00450">
    <property type="entry name" value="RHOD"/>
    <property type="match status" value="2"/>
</dbReference>
<dbReference type="CDD" id="cd01449">
    <property type="entry name" value="TST_Repeat_2"/>
    <property type="match status" value="1"/>
</dbReference>
<dbReference type="SUPFAM" id="SSF52821">
    <property type="entry name" value="Rhodanese/Cell cycle control phosphatase"/>
    <property type="match status" value="2"/>
</dbReference>
<dbReference type="GO" id="GO:0004792">
    <property type="term" value="F:thiosulfate-cyanide sulfurtransferase activity"/>
    <property type="evidence" value="ECO:0007669"/>
    <property type="project" value="UniProtKB-EC"/>
</dbReference>